<gene>
    <name evidence="2" type="ORF">APLA_LOCUS1977</name>
</gene>
<organism evidence="2 3">
    <name type="scientific">Arctia plantaginis</name>
    <name type="common">Wood tiger moth</name>
    <name type="synonym">Phalaena plantaginis</name>
    <dbReference type="NCBI Taxonomy" id="874455"/>
    <lineage>
        <taxon>Eukaryota</taxon>
        <taxon>Metazoa</taxon>
        <taxon>Ecdysozoa</taxon>
        <taxon>Arthropoda</taxon>
        <taxon>Hexapoda</taxon>
        <taxon>Insecta</taxon>
        <taxon>Pterygota</taxon>
        <taxon>Neoptera</taxon>
        <taxon>Endopterygota</taxon>
        <taxon>Lepidoptera</taxon>
        <taxon>Glossata</taxon>
        <taxon>Ditrysia</taxon>
        <taxon>Noctuoidea</taxon>
        <taxon>Erebidae</taxon>
        <taxon>Arctiinae</taxon>
        <taxon>Arctia</taxon>
    </lineage>
</organism>
<protein>
    <submittedName>
        <fullName evidence="2">Uncharacterized protein</fullName>
    </submittedName>
</protein>
<dbReference type="OrthoDB" id="269822at2759"/>
<feature type="region of interest" description="Disordered" evidence="1">
    <location>
        <begin position="1"/>
        <end position="30"/>
    </location>
</feature>
<dbReference type="EMBL" id="CADEBC010000147">
    <property type="protein sequence ID" value="CAB3224472.1"/>
    <property type="molecule type" value="Genomic_DNA"/>
</dbReference>
<comment type="caution">
    <text evidence="2">The sequence shown here is derived from an EMBL/GenBank/DDBJ whole genome shotgun (WGS) entry which is preliminary data.</text>
</comment>
<accession>A0A8S0YWU5</accession>
<sequence>MRDGRPKPSGSATSQGIDDEGSSVPDESNDEELASLRTFLHFPEEVALRLTDTEYQLFYQVAPIDYLRQVTFDLGGEGVLGAVTERHMIRRAPPTHTQQSKSTVRALIRRFNQVSRIGRTITYIHKPSVKLVKEQNIQIVEFPDRNMSSWQNIQFAECPVRKMSS</sequence>
<dbReference type="GO" id="GO:0007264">
    <property type="term" value="P:small GTPase-mediated signal transduction"/>
    <property type="evidence" value="ECO:0007669"/>
    <property type="project" value="InterPro"/>
</dbReference>
<name>A0A8S0YWU5_ARCPL</name>
<dbReference type="InterPro" id="IPR023578">
    <property type="entry name" value="Ras_GEF_dom_sf"/>
</dbReference>
<dbReference type="GO" id="GO:0005085">
    <property type="term" value="F:guanyl-nucleotide exchange factor activity"/>
    <property type="evidence" value="ECO:0007669"/>
    <property type="project" value="InterPro"/>
</dbReference>
<keyword evidence="3" id="KW-1185">Reference proteome</keyword>
<reference evidence="2 3" key="1">
    <citation type="submission" date="2020-04" db="EMBL/GenBank/DDBJ databases">
        <authorList>
            <person name="Wallbank WR R."/>
            <person name="Pardo Diaz C."/>
            <person name="Kozak K."/>
            <person name="Martin S."/>
            <person name="Jiggins C."/>
            <person name="Moest M."/>
            <person name="Warren A I."/>
            <person name="Byers J.R.P. K."/>
            <person name="Montejo-Kovacevich G."/>
            <person name="Yen C E."/>
        </authorList>
    </citation>
    <scope>NUCLEOTIDE SEQUENCE [LARGE SCALE GENOMIC DNA]</scope>
</reference>
<dbReference type="Proteomes" id="UP000494106">
    <property type="component" value="Unassembled WGS sequence"/>
</dbReference>
<feature type="compositionally biased region" description="Acidic residues" evidence="1">
    <location>
        <begin position="17"/>
        <end position="30"/>
    </location>
</feature>
<evidence type="ECO:0000256" key="1">
    <source>
        <dbReference type="SAM" id="MobiDB-lite"/>
    </source>
</evidence>
<evidence type="ECO:0000313" key="3">
    <source>
        <dbReference type="Proteomes" id="UP000494106"/>
    </source>
</evidence>
<dbReference type="SUPFAM" id="SSF48366">
    <property type="entry name" value="Ras GEF"/>
    <property type="match status" value="1"/>
</dbReference>
<proteinExistence type="predicted"/>
<dbReference type="Gene3D" id="1.10.840.10">
    <property type="entry name" value="Ras guanine-nucleotide exchange factors catalytic domain"/>
    <property type="match status" value="1"/>
</dbReference>
<dbReference type="AlphaFoldDB" id="A0A8S0YWU5"/>
<dbReference type="InterPro" id="IPR036964">
    <property type="entry name" value="RASGEF_cat_dom_sf"/>
</dbReference>
<evidence type="ECO:0000313" key="2">
    <source>
        <dbReference type="EMBL" id="CAB3224472.1"/>
    </source>
</evidence>